<organism evidence="1 2">
    <name type="scientific">Acinetobacter guerrae</name>
    <dbReference type="NCBI Taxonomy" id="1843371"/>
    <lineage>
        <taxon>Bacteria</taxon>
        <taxon>Pseudomonadati</taxon>
        <taxon>Pseudomonadota</taxon>
        <taxon>Gammaproteobacteria</taxon>
        <taxon>Moraxellales</taxon>
        <taxon>Moraxellaceae</taxon>
        <taxon>Acinetobacter</taxon>
    </lineage>
</organism>
<name>A0A3A8EEE2_9GAMM</name>
<comment type="caution">
    <text evidence="1">The sequence shown here is derived from an EMBL/GenBank/DDBJ whole genome shotgun (WGS) entry which is preliminary data.</text>
</comment>
<reference evidence="1 2" key="1">
    <citation type="submission" date="2018-09" db="EMBL/GenBank/DDBJ databases">
        <title>The draft genome of Acinetobacter spp. strains.</title>
        <authorList>
            <person name="Qin J."/>
            <person name="Feng Y."/>
            <person name="Zong Z."/>
        </authorList>
    </citation>
    <scope>NUCLEOTIDE SEQUENCE [LARGE SCALE GENOMIC DNA]</scope>
    <source>
        <strain evidence="1 2">WCHAc060096</strain>
    </source>
</reference>
<proteinExistence type="predicted"/>
<protein>
    <submittedName>
        <fullName evidence="1">Type VI secretion system tip protein VgrG</fullName>
    </submittedName>
</protein>
<dbReference type="Proteomes" id="UP000269001">
    <property type="component" value="Unassembled WGS sequence"/>
</dbReference>
<feature type="non-terminal residue" evidence="1">
    <location>
        <position position="1"/>
    </location>
</feature>
<gene>
    <name evidence="1" type="ORF">D7V21_10825</name>
</gene>
<evidence type="ECO:0000313" key="1">
    <source>
        <dbReference type="EMBL" id="RKG32965.1"/>
    </source>
</evidence>
<evidence type="ECO:0000313" key="2">
    <source>
        <dbReference type="Proteomes" id="UP000269001"/>
    </source>
</evidence>
<accession>A0A3A8EEE2</accession>
<keyword evidence="2" id="KW-1185">Reference proteome</keyword>
<dbReference type="EMBL" id="RAXU01000012">
    <property type="protein sequence ID" value="RKG32965.1"/>
    <property type="molecule type" value="Genomic_DNA"/>
</dbReference>
<sequence>NVVMPKYSLPTAKTLYSNKVNYNWNIKSEGIKEIFILDKKNNNLIKTKADQLDIDNNVSSLRFYTSQETDFTALAFNSDHIHLKQEISDPENTDELLEEVLNDEDESDDVYTAGDFH</sequence>
<dbReference type="AlphaFoldDB" id="A0A3A8EEE2"/>